<evidence type="ECO:0000313" key="1">
    <source>
        <dbReference type="EMBL" id="MFC5632035.1"/>
    </source>
</evidence>
<protein>
    <submittedName>
        <fullName evidence="1">Uncharacterized protein</fullName>
    </submittedName>
</protein>
<organism evidence="1 2">
    <name type="scientific">Streptococcus caledonicus</name>
    <dbReference type="NCBI Taxonomy" id="2614158"/>
    <lineage>
        <taxon>Bacteria</taxon>
        <taxon>Bacillati</taxon>
        <taxon>Bacillota</taxon>
        <taxon>Bacilli</taxon>
        <taxon>Lactobacillales</taxon>
        <taxon>Streptococcaceae</taxon>
        <taxon>Streptococcus</taxon>
    </lineage>
</organism>
<comment type="caution">
    <text evidence="1">The sequence shown here is derived from an EMBL/GenBank/DDBJ whole genome shotgun (WGS) entry which is preliminary data.</text>
</comment>
<accession>A0ABW0UIL8</accession>
<name>A0ABW0UIL8_9STRE</name>
<dbReference type="RefSeq" id="WP_156806326.1">
    <property type="nucleotide sequence ID" value="NZ_JBHSOJ010000032.1"/>
</dbReference>
<dbReference type="Proteomes" id="UP001596110">
    <property type="component" value="Unassembled WGS sequence"/>
</dbReference>
<sequence length="90" mass="10041">MENRNKELKQLVGTLGDQLSSKDYEGAWQTAGALSKLQKDDDVSLSPLQSEMLTKTLKNYYYQNKKMNSGSYALGRIGESFSELASLIKS</sequence>
<evidence type="ECO:0000313" key="2">
    <source>
        <dbReference type="Proteomes" id="UP001596110"/>
    </source>
</evidence>
<gene>
    <name evidence="1" type="ORF">ACFPQ3_10905</name>
</gene>
<keyword evidence="2" id="KW-1185">Reference proteome</keyword>
<proteinExistence type="predicted"/>
<reference evidence="2" key="1">
    <citation type="journal article" date="2019" name="Int. J. Syst. Evol. Microbiol.">
        <title>The Global Catalogue of Microorganisms (GCM) 10K type strain sequencing project: providing services to taxonomists for standard genome sequencing and annotation.</title>
        <authorList>
            <consortium name="The Broad Institute Genomics Platform"/>
            <consortium name="The Broad Institute Genome Sequencing Center for Infectious Disease"/>
            <person name="Wu L."/>
            <person name="Ma J."/>
        </authorList>
    </citation>
    <scope>NUCLEOTIDE SEQUENCE [LARGE SCALE GENOMIC DNA]</scope>
    <source>
        <strain evidence="2">DT43</strain>
    </source>
</reference>
<dbReference type="EMBL" id="JBHSOJ010000032">
    <property type="protein sequence ID" value="MFC5632035.1"/>
    <property type="molecule type" value="Genomic_DNA"/>
</dbReference>